<evidence type="ECO:0000313" key="2">
    <source>
        <dbReference type="Proteomes" id="UP000007093"/>
    </source>
</evidence>
<sequence>MACCIGLILKKGSHHWLLFLRGSDFVTIEEELLWKERFKT</sequence>
<keyword evidence="2" id="KW-1185">Reference proteome</keyword>
<dbReference type="HOGENOM" id="CLU_3283350_0_0_9"/>
<protein>
    <submittedName>
        <fullName evidence="1">Uncharacterized protein</fullName>
    </submittedName>
</protein>
<evidence type="ECO:0000313" key="1">
    <source>
        <dbReference type="EMBL" id="AEQ22751.1"/>
    </source>
</evidence>
<dbReference type="Proteomes" id="UP000007093">
    <property type="component" value="Chromosome"/>
</dbReference>
<name>G4Q2U5_ACIIR</name>
<organism evidence="1 2">
    <name type="scientific">Acidaminococcus intestini (strain RyC-MR95)</name>
    <dbReference type="NCBI Taxonomy" id="568816"/>
    <lineage>
        <taxon>Bacteria</taxon>
        <taxon>Bacillati</taxon>
        <taxon>Bacillota</taxon>
        <taxon>Negativicutes</taxon>
        <taxon>Acidaminococcales</taxon>
        <taxon>Acidaminococcaceae</taxon>
        <taxon>Acidaminococcus</taxon>
    </lineage>
</organism>
<gene>
    <name evidence="1" type="ordered locus">Acin_1532</name>
</gene>
<dbReference type="EMBL" id="CP003058">
    <property type="protein sequence ID" value="AEQ22751.1"/>
    <property type="molecule type" value="Genomic_DNA"/>
</dbReference>
<dbReference type="AlphaFoldDB" id="G4Q2U5"/>
<accession>G4Q2U5</accession>
<dbReference type="PATRIC" id="fig|568816.4.peg.1488"/>
<dbReference type="InParanoid" id="G4Q2U5"/>
<reference evidence="1 2" key="1">
    <citation type="journal article" date="2011" name="J. Bacteriol.">
        <title>Complete genome sequence of Acidaminococcus intestini RYC-MR95, a Gram-negative bacterium from the phylum Firmicutes.</title>
        <authorList>
            <person name="D'Auria G."/>
            <person name="Galan J.C."/>
            <person name="Rodriguez-Alcayna M."/>
            <person name="Moya A."/>
            <person name="Baquero F."/>
            <person name="Latorre A."/>
        </authorList>
    </citation>
    <scope>NUCLEOTIDE SEQUENCE [LARGE SCALE GENOMIC DNA]</scope>
    <source>
        <strain evidence="1 2">RyC-MR95</strain>
    </source>
</reference>
<proteinExistence type="predicted"/>
<dbReference type="KEGG" id="ain:Acin_1532"/>